<protein>
    <submittedName>
        <fullName evidence="2">Uncharacterized protein</fullName>
    </submittedName>
</protein>
<comment type="caution">
    <text evidence="2">The sequence shown here is derived from an EMBL/GenBank/DDBJ whole genome shotgun (WGS) entry which is preliminary data.</text>
</comment>
<evidence type="ECO:0000256" key="1">
    <source>
        <dbReference type="SAM" id="MobiDB-lite"/>
    </source>
</evidence>
<dbReference type="EMBL" id="CM031838">
    <property type="protein sequence ID" value="KAG6677872.1"/>
    <property type="molecule type" value="Genomic_DNA"/>
</dbReference>
<sequence>MGKNDKTSGASNTEANQTSDPDPSLNTLIVELTKILNTLKAMETKYSLAPKIEGQSHGVSLPKSKHSRP</sequence>
<dbReference type="Proteomes" id="UP000811246">
    <property type="component" value="Chromosome 14"/>
</dbReference>
<feature type="compositionally biased region" description="Polar residues" evidence="1">
    <location>
        <begin position="7"/>
        <end position="26"/>
    </location>
</feature>
<feature type="region of interest" description="Disordered" evidence="1">
    <location>
        <begin position="48"/>
        <end position="69"/>
    </location>
</feature>
<proteinExistence type="predicted"/>
<reference evidence="2" key="1">
    <citation type="submission" date="2021-01" db="EMBL/GenBank/DDBJ databases">
        <authorList>
            <person name="Lovell J.T."/>
            <person name="Bentley N."/>
            <person name="Bhattarai G."/>
            <person name="Jenkins J.W."/>
            <person name="Sreedasyam A."/>
            <person name="Alarcon Y."/>
            <person name="Bock C."/>
            <person name="Boston L."/>
            <person name="Carlson J."/>
            <person name="Cervantes K."/>
            <person name="Clermont K."/>
            <person name="Krom N."/>
            <person name="Kubenka K."/>
            <person name="Mamidi S."/>
            <person name="Mattison C."/>
            <person name="Monteros M."/>
            <person name="Pisani C."/>
            <person name="Plott C."/>
            <person name="Rajasekar S."/>
            <person name="Rhein H.S."/>
            <person name="Rohla C."/>
            <person name="Song M."/>
            <person name="Hilaire R.S."/>
            <person name="Shu S."/>
            <person name="Wells L."/>
            <person name="Wang X."/>
            <person name="Webber J."/>
            <person name="Heerema R.J."/>
            <person name="Klein P."/>
            <person name="Conner P."/>
            <person name="Grauke L."/>
            <person name="Grimwood J."/>
            <person name="Schmutz J."/>
            <person name="Randall J.J."/>
        </authorList>
    </citation>
    <scope>NUCLEOTIDE SEQUENCE</scope>
    <source>
        <tissue evidence="2">Leaf</tissue>
    </source>
</reference>
<organism evidence="2 3">
    <name type="scientific">Carya illinoinensis</name>
    <name type="common">Pecan</name>
    <dbReference type="NCBI Taxonomy" id="32201"/>
    <lineage>
        <taxon>Eukaryota</taxon>
        <taxon>Viridiplantae</taxon>
        <taxon>Streptophyta</taxon>
        <taxon>Embryophyta</taxon>
        <taxon>Tracheophyta</taxon>
        <taxon>Spermatophyta</taxon>
        <taxon>Magnoliopsida</taxon>
        <taxon>eudicotyledons</taxon>
        <taxon>Gunneridae</taxon>
        <taxon>Pentapetalae</taxon>
        <taxon>rosids</taxon>
        <taxon>fabids</taxon>
        <taxon>Fagales</taxon>
        <taxon>Juglandaceae</taxon>
        <taxon>Carya</taxon>
    </lineage>
</organism>
<dbReference type="AlphaFoldDB" id="A0A922AAI4"/>
<name>A0A922AAI4_CARIL</name>
<feature type="region of interest" description="Disordered" evidence="1">
    <location>
        <begin position="1"/>
        <end position="26"/>
    </location>
</feature>
<evidence type="ECO:0000313" key="3">
    <source>
        <dbReference type="Proteomes" id="UP000811246"/>
    </source>
</evidence>
<evidence type="ECO:0000313" key="2">
    <source>
        <dbReference type="EMBL" id="KAG6677872.1"/>
    </source>
</evidence>
<gene>
    <name evidence="2" type="ORF">I3842_14G049400</name>
</gene>
<accession>A0A922AAI4</accession>